<keyword evidence="2" id="KW-1185">Reference proteome</keyword>
<dbReference type="InterPro" id="IPR036390">
    <property type="entry name" value="WH_DNA-bd_sf"/>
</dbReference>
<dbReference type="AlphaFoldDB" id="A0A1I0M1G3"/>
<dbReference type="Pfam" id="PF12840">
    <property type="entry name" value="HTH_20"/>
    <property type="match status" value="1"/>
</dbReference>
<reference evidence="2" key="1">
    <citation type="submission" date="2016-10" db="EMBL/GenBank/DDBJ databases">
        <authorList>
            <person name="Varghese N."/>
        </authorList>
    </citation>
    <scope>NUCLEOTIDE SEQUENCE [LARGE SCALE GENOMIC DNA]</scope>
    <source>
        <strain evidence="2">CGMCC 1.12284</strain>
    </source>
</reference>
<name>A0A1I0M1G3_9EURY</name>
<gene>
    <name evidence="1" type="ORF">SAMN05216285_0306</name>
</gene>
<dbReference type="Gene3D" id="1.10.10.10">
    <property type="entry name" value="Winged helix-like DNA-binding domain superfamily/Winged helix DNA-binding domain"/>
    <property type="match status" value="1"/>
</dbReference>
<organism evidence="1 2">
    <name type="scientific">Natrinema salifodinae</name>
    <dbReference type="NCBI Taxonomy" id="1202768"/>
    <lineage>
        <taxon>Archaea</taxon>
        <taxon>Methanobacteriati</taxon>
        <taxon>Methanobacteriota</taxon>
        <taxon>Stenosarchaea group</taxon>
        <taxon>Halobacteria</taxon>
        <taxon>Halobacteriales</taxon>
        <taxon>Natrialbaceae</taxon>
        <taxon>Natrinema</taxon>
    </lineage>
</organism>
<dbReference type="EMBL" id="FOIS01000001">
    <property type="protein sequence ID" value="SEV82112.1"/>
    <property type="molecule type" value="Genomic_DNA"/>
</dbReference>
<evidence type="ECO:0000313" key="1">
    <source>
        <dbReference type="EMBL" id="SEV82112.1"/>
    </source>
</evidence>
<dbReference type="CDD" id="cd00090">
    <property type="entry name" value="HTH_ARSR"/>
    <property type="match status" value="1"/>
</dbReference>
<evidence type="ECO:0000313" key="2">
    <source>
        <dbReference type="Proteomes" id="UP000183275"/>
    </source>
</evidence>
<proteinExistence type="predicted"/>
<dbReference type="SUPFAM" id="SSF46785">
    <property type="entry name" value="Winged helix' DNA-binding domain"/>
    <property type="match status" value="1"/>
</dbReference>
<accession>A0A1I0M1G3</accession>
<sequence length="122" mass="13596">MHSMSLEFSSSGDAPAFEHVVAALDDDGCREIIAILEEPMTAHEVAEATDRPLSTTYRKLDRLTEAGLVQEAVGVREGRHQKSRYVANLDRISIGLDDDNELRVDVDRAANLGLWSNIQREF</sequence>
<dbReference type="eggNOG" id="arCOG03067">
    <property type="taxonomic scope" value="Archaea"/>
</dbReference>
<protein>
    <submittedName>
        <fullName evidence="1">Helix-turn-helix domain-containing protein</fullName>
    </submittedName>
</protein>
<dbReference type="Proteomes" id="UP000183275">
    <property type="component" value="Unassembled WGS sequence"/>
</dbReference>
<dbReference type="InterPro" id="IPR011991">
    <property type="entry name" value="ArsR-like_HTH"/>
</dbReference>
<dbReference type="InterPro" id="IPR036388">
    <property type="entry name" value="WH-like_DNA-bd_sf"/>
</dbReference>